<dbReference type="GO" id="GO:0004586">
    <property type="term" value="F:ornithine decarboxylase activity"/>
    <property type="evidence" value="ECO:0007669"/>
    <property type="project" value="UniProtKB-EC"/>
</dbReference>
<evidence type="ECO:0000259" key="12">
    <source>
        <dbReference type="Pfam" id="PF02784"/>
    </source>
</evidence>
<comment type="subunit">
    <text evidence="7">Homodimer. Only the dimer is catalytically active, as the active sites are constructed of residues from both monomers.</text>
</comment>
<dbReference type="SUPFAM" id="SSF50621">
    <property type="entry name" value="Alanine racemase C-terminal domain-like"/>
    <property type="match status" value="1"/>
</dbReference>
<evidence type="ECO:0000256" key="3">
    <source>
        <dbReference type="ARBA" id="ARBA00022898"/>
    </source>
</evidence>
<dbReference type="Proteomes" id="UP000007264">
    <property type="component" value="Unassembled WGS sequence"/>
</dbReference>
<dbReference type="PROSITE" id="PS00878">
    <property type="entry name" value="ODR_DC_2_1"/>
    <property type="match status" value="1"/>
</dbReference>
<evidence type="ECO:0000256" key="9">
    <source>
        <dbReference type="PIRSR" id="PIRSR600183-50"/>
    </source>
</evidence>
<accession>I0YJ17</accession>
<keyword evidence="3 9" id="KW-0663">Pyridoxal phosphate</keyword>
<dbReference type="CDD" id="cd00622">
    <property type="entry name" value="PLPDE_III_ODC"/>
    <property type="match status" value="1"/>
</dbReference>
<dbReference type="Pfam" id="PF02784">
    <property type="entry name" value="Orn_Arg_deC_N"/>
    <property type="match status" value="1"/>
</dbReference>
<dbReference type="GeneID" id="17036297"/>
<dbReference type="EMBL" id="AGSI01000024">
    <property type="protein sequence ID" value="EIE18386.1"/>
    <property type="molecule type" value="Genomic_DNA"/>
</dbReference>
<comment type="catalytic activity">
    <reaction evidence="8">
        <text>L-ornithine + H(+) = putrescine + CO2</text>
        <dbReference type="Rhea" id="RHEA:22964"/>
        <dbReference type="ChEBI" id="CHEBI:15378"/>
        <dbReference type="ChEBI" id="CHEBI:16526"/>
        <dbReference type="ChEBI" id="CHEBI:46911"/>
        <dbReference type="ChEBI" id="CHEBI:326268"/>
        <dbReference type="EC" id="4.1.1.17"/>
    </reaction>
</comment>
<comment type="pathway">
    <text evidence="5">Amine and polyamine biosynthesis; putrescine biosynthesis via L-ornithine pathway; putrescine from L-ornithine: step 1/1.</text>
</comment>
<keyword evidence="14" id="KW-1185">Reference proteome</keyword>
<dbReference type="OrthoDB" id="5034579at2759"/>
<dbReference type="InterPro" id="IPR029066">
    <property type="entry name" value="PLP-binding_barrel"/>
</dbReference>
<dbReference type="InterPro" id="IPR000183">
    <property type="entry name" value="Orn/DAP/Arg_de-COase"/>
</dbReference>
<protein>
    <recommendedName>
        <fullName evidence="6">ornithine decarboxylase</fullName>
        <ecNumber evidence="6">4.1.1.17</ecNumber>
    </recommendedName>
</protein>
<feature type="domain" description="Orn/DAP/Arg decarboxylase 2 N-terminal" evidence="12">
    <location>
        <begin position="1"/>
        <end position="218"/>
    </location>
</feature>
<name>I0YJ17_COCSC</name>
<dbReference type="InterPro" id="IPR009006">
    <property type="entry name" value="Ala_racemase/Decarboxylase_C"/>
</dbReference>
<gene>
    <name evidence="13" type="ORF">COCSUDRAFT_54963</name>
</gene>
<comment type="cofactor">
    <cofactor evidence="1 9">
        <name>pyridoxal 5'-phosphate</name>
        <dbReference type="ChEBI" id="CHEBI:597326"/>
    </cofactor>
</comment>
<evidence type="ECO:0000256" key="7">
    <source>
        <dbReference type="ARBA" id="ARBA00046672"/>
    </source>
</evidence>
<dbReference type="GO" id="GO:0033387">
    <property type="term" value="P:putrescine biosynthetic process from arginine, via ornithine"/>
    <property type="evidence" value="ECO:0007669"/>
    <property type="project" value="UniProtKB-UniPathway"/>
</dbReference>
<reference evidence="13 14" key="1">
    <citation type="journal article" date="2012" name="Genome Biol.">
        <title>The genome of the polar eukaryotic microalga coccomyxa subellipsoidea reveals traits of cold adaptation.</title>
        <authorList>
            <person name="Blanc G."/>
            <person name="Agarkova I."/>
            <person name="Grimwood J."/>
            <person name="Kuo A."/>
            <person name="Brueggeman A."/>
            <person name="Dunigan D."/>
            <person name="Gurnon J."/>
            <person name="Ladunga I."/>
            <person name="Lindquist E."/>
            <person name="Lucas S."/>
            <person name="Pangilinan J."/>
            <person name="Proschold T."/>
            <person name="Salamov A."/>
            <person name="Schmutz J."/>
            <person name="Weeks D."/>
            <person name="Yamada T."/>
            <person name="Claverie J.M."/>
            <person name="Grigoriev I."/>
            <person name="Van Etten J."/>
            <person name="Lomsadze A."/>
            <person name="Borodovsky M."/>
        </authorList>
    </citation>
    <scope>NUCLEOTIDE SEQUENCE [LARGE SCALE GENOMIC DNA]</scope>
    <source>
        <strain evidence="13 14">C-169</strain>
    </source>
</reference>
<dbReference type="InterPro" id="IPR022643">
    <property type="entry name" value="De-COase2_C"/>
</dbReference>
<evidence type="ECO:0000256" key="2">
    <source>
        <dbReference type="ARBA" id="ARBA00008872"/>
    </source>
</evidence>
<dbReference type="UniPathway" id="UPA00535">
    <property type="reaction ID" value="UER00288"/>
</dbReference>
<evidence type="ECO:0000313" key="14">
    <source>
        <dbReference type="Proteomes" id="UP000007264"/>
    </source>
</evidence>
<dbReference type="PRINTS" id="PR01179">
    <property type="entry name" value="ODADCRBXLASE"/>
</dbReference>
<sequence length="353" mass="37480">MPRVTPFYAVKCNNDEAILSALAALGAGFDCASDAELDMVLELGVPTGRIVFANACKRPRDIRRAAEKQANLTTFDTASELAKLARWHPATRALLRIRADDPAARCQLGNKYGADPSEVPALLQAAKEMGIEVCGISFHVGSGATNPDAFSEAIALARTAFDAGTGLGFTMDLLDIGGGFCEGRVMGDVAVAVNTALALHFPVSSGVRIIAEPGRYFAESCATFGSMVFGVRDGRCAKSGAAIRDYWITDGIYGSMNSLLYDHATVAPRPLHMMTNEAVNGATDLTDGPMLRGCVFGPTCDGLDTVLHDYALPNLDVGDWLVFRNHGAYTFVGACPFNGMDPAPATFYVFSEN</sequence>
<evidence type="ECO:0000256" key="4">
    <source>
        <dbReference type="ARBA" id="ARBA00023239"/>
    </source>
</evidence>
<dbReference type="GO" id="GO:0005737">
    <property type="term" value="C:cytoplasm"/>
    <property type="evidence" value="ECO:0007669"/>
    <property type="project" value="TreeGrafter"/>
</dbReference>
<dbReference type="Gene3D" id="2.40.37.10">
    <property type="entry name" value="Lyase, Ornithine Decarboxylase, Chain A, domain 1"/>
    <property type="match status" value="1"/>
</dbReference>
<dbReference type="Pfam" id="PF00278">
    <property type="entry name" value="Orn_DAP_Arg_deC"/>
    <property type="match status" value="1"/>
</dbReference>
<evidence type="ECO:0000256" key="5">
    <source>
        <dbReference type="ARBA" id="ARBA00034115"/>
    </source>
</evidence>
<organism evidence="13 14">
    <name type="scientific">Coccomyxa subellipsoidea (strain C-169)</name>
    <name type="common">Green microalga</name>
    <dbReference type="NCBI Taxonomy" id="574566"/>
    <lineage>
        <taxon>Eukaryota</taxon>
        <taxon>Viridiplantae</taxon>
        <taxon>Chlorophyta</taxon>
        <taxon>core chlorophytes</taxon>
        <taxon>Trebouxiophyceae</taxon>
        <taxon>Trebouxiophyceae incertae sedis</taxon>
        <taxon>Coccomyxaceae</taxon>
        <taxon>Coccomyxa</taxon>
        <taxon>Coccomyxa subellipsoidea</taxon>
    </lineage>
</organism>
<dbReference type="eggNOG" id="KOG0622">
    <property type="taxonomic scope" value="Eukaryota"/>
</dbReference>
<evidence type="ECO:0000256" key="6">
    <source>
        <dbReference type="ARBA" id="ARBA00034138"/>
    </source>
</evidence>
<dbReference type="Gene3D" id="3.20.20.10">
    <property type="entry name" value="Alanine racemase"/>
    <property type="match status" value="1"/>
</dbReference>
<dbReference type="PANTHER" id="PTHR11482:SF6">
    <property type="entry name" value="ORNITHINE DECARBOXYLASE 1-RELATED"/>
    <property type="match status" value="1"/>
</dbReference>
<feature type="modified residue" description="N6-(pyridoxal phosphate)lysine" evidence="9">
    <location>
        <position position="11"/>
    </location>
</feature>
<dbReference type="RefSeq" id="XP_005642930.1">
    <property type="nucleotide sequence ID" value="XM_005642873.1"/>
</dbReference>
<dbReference type="AlphaFoldDB" id="I0YJ17"/>
<dbReference type="SUPFAM" id="SSF51419">
    <property type="entry name" value="PLP-binding barrel"/>
    <property type="match status" value="1"/>
</dbReference>
<comment type="caution">
    <text evidence="13">The sequence shown here is derived from an EMBL/GenBank/DDBJ whole genome shotgun (WGS) entry which is preliminary data.</text>
</comment>
<dbReference type="FunFam" id="3.20.20.10:FF:000005">
    <property type="entry name" value="Ornithine decarboxylase"/>
    <property type="match status" value="1"/>
</dbReference>
<dbReference type="EC" id="4.1.1.17" evidence="6"/>
<feature type="active site" description="Proton donor" evidence="9">
    <location>
        <position position="300"/>
    </location>
</feature>
<dbReference type="PRINTS" id="PR01182">
    <property type="entry name" value="ORNDCRBXLASE"/>
</dbReference>
<evidence type="ECO:0000256" key="8">
    <source>
        <dbReference type="ARBA" id="ARBA00049127"/>
    </source>
</evidence>
<feature type="domain" description="Orn/DAP/Arg decarboxylase 2 C-terminal" evidence="11">
    <location>
        <begin position="243"/>
        <end position="327"/>
    </location>
</feature>
<evidence type="ECO:0000256" key="1">
    <source>
        <dbReference type="ARBA" id="ARBA00001933"/>
    </source>
</evidence>
<proteinExistence type="inferred from homology"/>
<dbReference type="InterPro" id="IPR022653">
    <property type="entry name" value="De-COase2_pyr-phos_BS"/>
</dbReference>
<evidence type="ECO:0000313" key="13">
    <source>
        <dbReference type="EMBL" id="EIE18386.1"/>
    </source>
</evidence>
<dbReference type="KEGG" id="csl:COCSUDRAFT_54963"/>
<comment type="similarity">
    <text evidence="2 10">Belongs to the Orn/Lys/Arg decarboxylase class-II family.</text>
</comment>
<dbReference type="PANTHER" id="PTHR11482">
    <property type="entry name" value="ARGININE/DIAMINOPIMELATE/ORNITHINE DECARBOXYLASE"/>
    <property type="match status" value="1"/>
</dbReference>
<dbReference type="STRING" id="574566.I0YJ17"/>
<evidence type="ECO:0000259" key="11">
    <source>
        <dbReference type="Pfam" id="PF00278"/>
    </source>
</evidence>
<keyword evidence="4" id="KW-0456">Lyase</keyword>
<dbReference type="InterPro" id="IPR022644">
    <property type="entry name" value="De-COase2_N"/>
</dbReference>
<evidence type="ECO:0000256" key="10">
    <source>
        <dbReference type="RuleBase" id="RU003737"/>
    </source>
</evidence>
<dbReference type="InterPro" id="IPR002433">
    <property type="entry name" value="Orn_de-COase"/>
</dbReference>